<sequence length="336" mass="39923">MNEFIKLITNTVYGDIVSPFFATANKVIGNNITERARSMSWYMEKSLHGIQTITDGCCFELNQVVKTRYQLTNSKYKYLKEVGPQKDLSFGKLYTFKIRENDIEELSQDKIGIQVSNHIRKCFPKISIVRLFDIEVKTVIIGIATHGASNYRMYKKGKMVKTKMRSYNNTEYPDYDVSTDSIIGNYNRTISWLNSIYKNPYNVKREEPFVEELIVKTKNYIKQRERLDLLNIAVGDIDYRIRLITECTLSMFTFQSYKQYKSWQEEYTQMRRNYKQSYEAFHTNKEGLLNYKEMIETIHHKIKKGDLKYKVGRRDVNDHPKKEKTERIMEYIETKI</sequence>
<name>A0AA51NFI7_9FLOR</name>
<keyword evidence="1" id="KW-0150">Chloroplast</keyword>
<geneLocation type="chloroplast" evidence="1"/>
<reference evidence="1" key="1">
    <citation type="journal article" date="2023" name="J. Phycol.">
        <title>Gene-rich plastid genomes of two parasitic red algal species, Laurencia australis and L. verruciformis (Rhodomelaceae, Ceramiales), and a taxonomic revision of Janczewskia.</title>
        <authorList>
            <person name="Preuss M."/>
            <person name="Diaz-Tapia P."/>
            <person name="Verbruggen H."/>
            <person name="Zuccarello G.C."/>
        </authorList>
    </citation>
    <scope>NUCLEOTIDE SEQUENCE</scope>
    <source>
        <strain evidence="1">B2H</strain>
    </source>
</reference>
<dbReference type="EMBL" id="OQ908872">
    <property type="protein sequence ID" value="WMP12582.1"/>
    <property type="molecule type" value="Genomic_DNA"/>
</dbReference>
<accession>A0AA51NFI7</accession>
<protein>
    <recommendedName>
        <fullName evidence="2">DNA-directed DNA polymerase</fullName>
    </recommendedName>
</protein>
<gene>
    <name evidence="1" type="primary">orf336</name>
</gene>
<dbReference type="GeneID" id="84880539"/>
<organism evidence="1">
    <name type="scientific">Corynecladia elata</name>
    <dbReference type="NCBI Taxonomy" id="3101723"/>
    <lineage>
        <taxon>Eukaryota</taxon>
        <taxon>Rhodophyta</taxon>
        <taxon>Florideophyceae</taxon>
        <taxon>Rhodymeniophycidae</taxon>
        <taxon>Ceramiales</taxon>
        <taxon>Rhodomelaceae</taxon>
        <taxon>Laurencieae</taxon>
        <taxon>Corynecladia</taxon>
    </lineage>
</organism>
<proteinExistence type="predicted"/>
<keyword evidence="1" id="KW-0934">Plastid</keyword>
<dbReference type="RefSeq" id="YP_010951643.1">
    <property type="nucleotide sequence ID" value="NC_082855.1"/>
</dbReference>
<evidence type="ECO:0008006" key="2">
    <source>
        <dbReference type="Google" id="ProtNLM"/>
    </source>
</evidence>
<dbReference type="AlphaFoldDB" id="A0AA51NFI7"/>
<evidence type="ECO:0000313" key="1">
    <source>
        <dbReference type="EMBL" id="WMP12582.1"/>
    </source>
</evidence>